<accession>A0A6J6TXK1</accession>
<organism evidence="1">
    <name type="scientific">freshwater metagenome</name>
    <dbReference type="NCBI Taxonomy" id="449393"/>
    <lineage>
        <taxon>unclassified sequences</taxon>
        <taxon>metagenomes</taxon>
        <taxon>ecological metagenomes</taxon>
    </lineage>
</organism>
<dbReference type="SUPFAM" id="SSF50475">
    <property type="entry name" value="FMN-binding split barrel"/>
    <property type="match status" value="1"/>
</dbReference>
<name>A0A6J6TXK1_9ZZZZ</name>
<dbReference type="Gene3D" id="2.30.110.10">
    <property type="entry name" value="Electron Transport, Fmn-binding Protein, Chain A"/>
    <property type="match status" value="1"/>
</dbReference>
<gene>
    <name evidence="1" type="ORF">UFOPK2810_00887</name>
</gene>
<dbReference type="AlphaFoldDB" id="A0A6J6TXK1"/>
<dbReference type="EMBL" id="CAEZYZ010000136">
    <property type="protein sequence ID" value="CAB4751826.1"/>
    <property type="molecule type" value="Genomic_DNA"/>
</dbReference>
<protein>
    <submittedName>
        <fullName evidence="1">Unannotated protein</fullName>
    </submittedName>
</protein>
<proteinExistence type="predicted"/>
<reference evidence="1" key="1">
    <citation type="submission" date="2020-05" db="EMBL/GenBank/DDBJ databases">
        <authorList>
            <person name="Chiriac C."/>
            <person name="Salcher M."/>
            <person name="Ghai R."/>
            <person name="Kavagutti S V."/>
        </authorList>
    </citation>
    <scope>NUCLEOTIDE SEQUENCE</scope>
</reference>
<evidence type="ECO:0000313" key="1">
    <source>
        <dbReference type="EMBL" id="CAB4751826.1"/>
    </source>
</evidence>
<sequence>MHDNSSMGFDPLPTLRSGPWSLDDVQHFLEQTAIPIRLASNGRGFPLVQSQWFLYEDGALWCCAQADSVLAKRLTRDPRCAFEVSGDLPPYRGVRGTGHASQHADEAPRVLPLLIERYLGTTPSPLADWLLSRLDVEVAIRITDLSIASWDYSARMTAPADRRD</sequence>
<dbReference type="InterPro" id="IPR012349">
    <property type="entry name" value="Split_barrel_FMN-bd"/>
</dbReference>